<feature type="signal peptide" evidence="2">
    <location>
        <begin position="1"/>
        <end position="23"/>
    </location>
</feature>
<feature type="chain" id="PRO_5045696126" evidence="2">
    <location>
        <begin position="24"/>
        <end position="413"/>
    </location>
</feature>
<dbReference type="Proteomes" id="UP000753802">
    <property type="component" value="Unassembled WGS sequence"/>
</dbReference>
<evidence type="ECO:0000256" key="2">
    <source>
        <dbReference type="SAM" id="SignalP"/>
    </source>
</evidence>
<feature type="region of interest" description="Disordered" evidence="1">
    <location>
        <begin position="223"/>
        <end position="243"/>
    </location>
</feature>
<proteinExistence type="predicted"/>
<reference evidence="3 4" key="1">
    <citation type="submission" date="2020-01" db="EMBL/GenBank/DDBJ databases">
        <title>Genome analysis.</title>
        <authorList>
            <person name="Wu S."/>
            <person name="Wang G."/>
        </authorList>
    </citation>
    <scope>NUCLEOTIDE SEQUENCE [LARGE SCALE GENOMIC DNA]</scope>
    <source>
        <strain evidence="3 4">SYL130</strain>
    </source>
</reference>
<sequence length="413" mass="45849">MKKNLWLGLFIAFLTIATFYACKKQDATVTQQETTNFRVVVETWQTAFTKTASLKKINITDSIVANLDYSQATKMLGSNNDVLYVIRINDQSTDKKQRFLAISQKGGIFTLAGIFKTTAISLVKAVYEKRPLQPKEKVLLTNLDGFPKSGWRANTKGEQLEGTGEVRDKKMSFAEFTKQVMAGRIAQTAKDYMQPIEEPCIDHWMVWRNDETGEIVDIEYLGSSGDCEENNNSGGDSPPSPRYCDFTEEEGQDLLDAAEIESVDINQQETTDSTTMNGDETINPSTGYIEGRYVSGKLPVLRTTAPFISTIEWSVHFAGTRYKITTSPTEQWKFKEVHYSGITQTDGGTDVCFSMNVTAIDNGTIISTNKLSADASITYTAILYISCLNNAQVGKPKIDTVTPTIVASYSKPN</sequence>
<dbReference type="PROSITE" id="PS51257">
    <property type="entry name" value="PROKAR_LIPOPROTEIN"/>
    <property type="match status" value="1"/>
</dbReference>
<evidence type="ECO:0000256" key="1">
    <source>
        <dbReference type="SAM" id="MobiDB-lite"/>
    </source>
</evidence>
<keyword evidence="2" id="KW-0732">Signal</keyword>
<dbReference type="EMBL" id="JAACJS010000002">
    <property type="protein sequence ID" value="NCI48730.1"/>
    <property type="molecule type" value="Genomic_DNA"/>
</dbReference>
<gene>
    <name evidence="3" type="ORF">GWC95_02275</name>
</gene>
<name>A0ABW9ZNR4_9BACT</name>
<accession>A0ABW9ZNR4</accession>
<evidence type="ECO:0000313" key="3">
    <source>
        <dbReference type="EMBL" id="NCI48730.1"/>
    </source>
</evidence>
<keyword evidence="4" id="KW-1185">Reference proteome</keyword>
<comment type="caution">
    <text evidence="3">The sequence shown here is derived from an EMBL/GenBank/DDBJ whole genome shotgun (WGS) entry which is preliminary data.</text>
</comment>
<organism evidence="3 4">
    <name type="scientific">Sediminibacterium roseum</name>
    <dbReference type="NCBI Taxonomy" id="1978412"/>
    <lineage>
        <taxon>Bacteria</taxon>
        <taxon>Pseudomonadati</taxon>
        <taxon>Bacteroidota</taxon>
        <taxon>Chitinophagia</taxon>
        <taxon>Chitinophagales</taxon>
        <taxon>Chitinophagaceae</taxon>
        <taxon>Sediminibacterium</taxon>
    </lineage>
</organism>
<dbReference type="RefSeq" id="WP_161817044.1">
    <property type="nucleotide sequence ID" value="NZ_JAACJS010000002.1"/>
</dbReference>
<protein>
    <submittedName>
        <fullName evidence="3">Uncharacterized protein</fullName>
    </submittedName>
</protein>
<evidence type="ECO:0000313" key="4">
    <source>
        <dbReference type="Proteomes" id="UP000753802"/>
    </source>
</evidence>